<sequence length="190" mass="20273">MDESDDGGARAMTSDDEDTGPPGGQPPSSLHTLPRRHFYLTRRGKILQSTSERYLRDDLGYGSVLVPGAGGGGGGAGGRRKTETIAGKVERLVPRTIDDVPSLLDVVRPPSAAGRGDGVVPARLAVVDANVLLHHMDVLEYLRDEKDGGDGRAGGSVRHRSVADALVIPQTALEECRHRSLVMYRRASDL</sequence>
<keyword evidence="3" id="KW-1185">Reference proteome</keyword>
<proteinExistence type="predicted"/>
<reference evidence="2 3" key="1">
    <citation type="journal article" date="2012" name="Genome Biol.">
        <title>Genome and low-iron response of an oceanic diatom adapted to chronic iron limitation.</title>
        <authorList>
            <person name="Lommer M."/>
            <person name="Specht M."/>
            <person name="Roy A.S."/>
            <person name="Kraemer L."/>
            <person name="Andreson R."/>
            <person name="Gutowska M.A."/>
            <person name="Wolf J."/>
            <person name="Bergner S.V."/>
            <person name="Schilhabel M.B."/>
            <person name="Klostermeier U.C."/>
            <person name="Beiko R.G."/>
            <person name="Rosenstiel P."/>
            <person name="Hippler M."/>
            <person name="Laroche J."/>
        </authorList>
    </citation>
    <scope>NUCLEOTIDE SEQUENCE [LARGE SCALE GENOMIC DNA]</scope>
    <source>
        <strain evidence="2 3">CCMP1005</strain>
    </source>
</reference>
<organism evidence="2 3">
    <name type="scientific">Thalassiosira oceanica</name>
    <name type="common">Marine diatom</name>
    <dbReference type="NCBI Taxonomy" id="159749"/>
    <lineage>
        <taxon>Eukaryota</taxon>
        <taxon>Sar</taxon>
        <taxon>Stramenopiles</taxon>
        <taxon>Ochrophyta</taxon>
        <taxon>Bacillariophyta</taxon>
        <taxon>Coscinodiscophyceae</taxon>
        <taxon>Thalassiosirophycidae</taxon>
        <taxon>Thalassiosirales</taxon>
        <taxon>Thalassiosiraceae</taxon>
        <taxon>Thalassiosira</taxon>
    </lineage>
</organism>
<gene>
    <name evidence="2" type="ORF">THAOC_22365</name>
</gene>
<evidence type="ECO:0000256" key="1">
    <source>
        <dbReference type="SAM" id="MobiDB-lite"/>
    </source>
</evidence>
<accession>K0RUQ3</accession>
<evidence type="ECO:0000313" key="3">
    <source>
        <dbReference type="Proteomes" id="UP000266841"/>
    </source>
</evidence>
<dbReference type="EMBL" id="AGNL01027824">
    <property type="protein sequence ID" value="EJK57578.1"/>
    <property type="molecule type" value="Genomic_DNA"/>
</dbReference>
<dbReference type="Proteomes" id="UP000266841">
    <property type="component" value="Unassembled WGS sequence"/>
</dbReference>
<evidence type="ECO:0000313" key="2">
    <source>
        <dbReference type="EMBL" id="EJK57578.1"/>
    </source>
</evidence>
<feature type="non-terminal residue" evidence="2">
    <location>
        <position position="190"/>
    </location>
</feature>
<comment type="caution">
    <text evidence="2">The sequence shown here is derived from an EMBL/GenBank/DDBJ whole genome shotgun (WGS) entry which is preliminary data.</text>
</comment>
<evidence type="ECO:0008006" key="4">
    <source>
        <dbReference type="Google" id="ProtNLM"/>
    </source>
</evidence>
<protein>
    <recommendedName>
        <fullName evidence="4">PIN domain-containing protein</fullName>
    </recommendedName>
</protein>
<feature type="region of interest" description="Disordered" evidence="1">
    <location>
        <begin position="1"/>
        <end position="35"/>
    </location>
</feature>
<dbReference type="AlphaFoldDB" id="K0RUQ3"/>
<dbReference type="Gene3D" id="3.40.50.1010">
    <property type="entry name" value="5'-nuclease"/>
    <property type="match status" value="1"/>
</dbReference>
<name>K0RUQ3_THAOC</name>